<name>A0ABW4P8B6_9NOCA</name>
<dbReference type="SUPFAM" id="SSF103473">
    <property type="entry name" value="MFS general substrate transporter"/>
    <property type="match status" value="1"/>
</dbReference>
<dbReference type="InterPro" id="IPR036259">
    <property type="entry name" value="MFS_trans_sf"/>
</dbReference>
<dbReference type="Pfam" id="PF07690">
    <property type="entry name" value="MFS_1"/>
    <property type="match status" value="1"/>
</dbReference>
<feature type="transmembrane region" description="Helical" evidence="8">
    <location>
        <begin position="41"/>
        <end position="59"/>
    </location>
</feature>
<evidence type="ECO:0000256" key="7">
    <source>
        <dbReference type="SAM" id="MobiDB-lite"/>
    </source>
</evidence>
<keyword evidence="2" id="KW-0813">Transport</keyword>
<feature type="transmembrane region" description="Helical" evidence="8">
    <location>
        <begin position="124"/>
        <end position="151"/>
    </location>
</feature>
<evidence type="ECO:0000259" key="9">
    <source>
        <dbReference type="PROSITE" id="PS50850"/>
    </source>
</evidence>
<evidence type="ECO:0000256" key="4">
    <source>
        <dbReference type="ARBA" id="ARBA00022692"/>
    </source>
</evidence>
<feature type="domain" description="Major facilitator superfamily (MFS) profile" evidence="9">
    <location>
        <begin position="26"/>
        <end position="442"/>
    </location>
</feature>
<dbReference type="InterPro" id="IPR011701">
    <property type="entry name" value="MFS"/>
</dbReference>
<feature type="transmembrane region" description="Helical" evidence="8">
    <location>
        <begin position="416"/>
        <end position="438"/>
    </location>
</feature>
<reference evidence="11" key="1">
    <citation type="journal article" date="2019" name="Int. J. Syst. Evol. Microbiol.">
        <title>The Global Catalogue of Microorganisms (GCM) 10K type strain sequencing project: providing services to taxonomists for standard genome sequencing and annotation.</title>
        <authorList>
            <consortium name="The Broad Institute Genomics Platform"/>
            <consortium name="The Broad Institute Genome Sequencing Center for Infectious Disease"/>
            <person name="Wu L."/>
            <person name="Ma J."/>
        </authorList>
    </citation>
    <scope>NUCLEOTIDE SEQUENCE [LARGE SCALE GENOMIC DNA]</scope>
    <source>
        <strain evidence="11">DT72</strain>
    </source>
</reference>
<feature type="transmembrane region" description="Helical" evidence="8">
    <location>
        <begin position="389"/>
        <end position="410"/>
    </location>
</feature>
<evidence type="ECO:0000256" key="5">
    <source>
        <dbReference type="ARBA" id="ARBA00022989"/>
    </source>
</evidence>
<proteinExistence type="predicted"/>
<evidence type="ECO:0000256" key="6">
    <source>
        <dbReference type="ARBA" id="ARBA00023136"/>
    </source>
</evidence>
<comment type="caution">
    <text evidence="10">The sequence shown here is derived from an EMBL/GenBank/DDBJ whole genome shotgun (WGS) entry which is preliminary data.</text>
</comment>
<feature type="transmembrane region" description="Helical" evidence="8">
    <location>
        <begin position="322"/>
        <end position="343"/>
    </location>
</feature>
<evidence type="ECO:0000256" key="8">
    <source>
        <dbReference type="SAM" id="Phobius"/>
    </source>
</evidence>
<dbReference type="Proteomes" id="UP001597286">
    <property type="component" value="Unassembled WGS sequence"/>
</dbReference>
<dbReference type="PANTHER" id="PTHR43045:SF1">
    <property type="entry name" value="SHIKIMATE TRANSPORTER"/>
    <property type="match status" value="1"/>
</dbReference>
<dbReference type="InterPro" id="IPR020846">
    <property type="entry name" value="MFS_dom"/>
</dbReference>
<keyword evidence="6 8" id="KW-0472">Membrane</keyword>
<feature type="transmembrane region" description="Helical" evidence="8">
    <location>
        <begin position="292"/>
        <end position="310"/>
    </location>
</feature>
<feature type="transmembrane region" description="Helical" evidence="8">
    <location>
        <begin position="163"/>
        <end position="190"/>
    </location>
</feature>
<organism evidence="10 11">
    <name type="scientific">Rhodococcus gannanensis</name>
    <dbReference type="NCBI Taxonomy" id="1960308"/>
    <lineage>
        <taxon>Bacteria</taxon>
        <taxon>Bacillati</taxon>
        <taxon>Actinomycetota</taxon>
        <taxon>Actinomycetes</taxon>
        <taxon>Mycobacteriales</taxon>
        <taxon>Nocardiaceae</taxon>
        <taxon>Rhodococcus</taxon>
    </lineage>
</organism>
<feature type="transmembrane region" description="Helical" evidence="8">
    <location>
        <begin position="65"/>
        <end position="87"/>
    </location>
</feature>
<feature type="transmembrane region" description="Helical" evidence="8">
    <location>
        <begin position="256"/>
        <end position="280"/>
    </location>
</feature>
<comment type="subcellular location">
    <subcellularLocation>
        <location evidence="1">Cell membrane</location>
        <topology evidence="1">Multi-pass membrane protein</topology>
    </subcellularLocation>
</comment>
<dbReference type="EMBL" id="JBHUFB010000013">
    <property type="protein sequence ID" value="MFD1813964.1"/>
    <property type="molecule type" value="Genomic_DNA"/>
</dbReference>
<sequence>MSSDTVDVTPPTGTTTTDAPPKAGRAAVAAAISTSLEWYDFFIYSTAAALVFNSTFFATGNEVVAAVNSFATVAVGFIARPIGGVLAGHFGDKVGRKPVLVAAVVLMAVATSLIGFVPNTEIVWLAPMILVTLRICQGLAVGAQWGGAVLLATENAPANRRGFFGSFAQLGVPIGVVLGNVVFLVITSTLAQDDFLSWGWRIPFWISLVMLPVAFAIHRYLEETPEFKKIAEKLDAAPAVKKSPIVEVLRKNPGTVLLAAGSNAIGIIFFYTMITGSVQFVTTYLDVERSTVLTYILVACALQIPLVPLFGHLSDRYGRKLIFGLGTAAMTLWGVPMWLLIGGSGPDSVWPFAIAVIVGVVAMSFQTGTQGTLFSELFPPEVRFSGASLGYQISAIIGGFAPMVMVILIGGDPDNAWKVGALIAVAGVLGLLCLLTIVRRYPNPETTEAGQA</sequence>
<keyword evidence="3" id="KW-1003">Cell membrane</keyword>
<evidence type="ECO:0000313" key="10">
    <source>
        <dbReference type="EMBL" id="MFD1813964.1"/>
    </source>
</evidence>
<dbReference type="PROSITE" id="PS50850">
    <property type="entry name" value="MFS"/>
    <property type="match status" value="1"/>
</dbReference>
<feature type="region of interest" description="Disordered" evidence="7">
    <location>
        <begin position="1"/>
        <end position="21"/>
    </location>
</feature>
<evidence type="ECO:0000256" key="3">
    <source>
        <dbReference type="ARBA" id="ARBA00022475"/>
    </source>
</evidence>
<evidence type="ECO:0000256" key="2">
    <source>
        <dbReference type="ARBA" id="ARBA00022448"/>
    </source>
</evidence>
<keyword evidence="4 8" id="KW-0812">Transmembrane</keyword>
<keyword evidence="5 8" id="KW-1133">Transmembrane helix</keyword>
<evidence type="ECO:0000256" key="1">
    <source>
        <dbReference type="ARBA" id="ARBA00004651"/>
    </source>
</evidence>
<dbReference type="CDD" id="cd17369">
    <property type="entry name" value="MFS_ShiA_like"/>
    <property type="match status" value="1"/>
</dbReference>
<keyword evidence="11" id="KW-1185">Reference proteome</keyword>
<feature type="transmembrane region" description="Helical" evidence="8">
    <location>
        <begin position="202"/>
        <end position="221"/>
    </location>
</feature>
<protein>
    <submittedName>
        <fullName evidence="10">MFS transporter</fullName>
    </submittedName>
</protein>
<accession>A0ABW4P8B6</accession>
<dbReference type="RefSeq" id="WP_378486470.1">
    <property type="nucleotide sequence ID" value="NZ_JBHUFB010000013.1"/>
</dbReference>
<feature type="transmembrane region" description="Helical" evidence="8">
    <location>
        <begin position="349"/>
        <end position="368"/>
    </location>
</feature>
<dbReference type="Gene3D" id="1.20.1250.20">
    <property type="entry name" value="MFS general substrate transporter like domains"/>
    <property type="match status" value="2"/>
</dbReference>
<evidence type="ECO:0000313" key="11">
    <source>
        <dbReference type="Proteomes" id="UP001597286"/>
    </source>
</evidence>
<dbReference type="PANTHER" id="PTHR43045">
    <property type="entry name" value="SHIKIMATE TRANSPORTER"/>
    <property type="match status" value="1"/>
</dbReference>
<gene>
    <name evidence="10" type="ORF">ACFSJG_17220</name>
</gene>
<feature type="transmembrane region" description="Helical" evidence="8">
    <location>
        <begin position="99"/>
        <end position="118"/>
    </location>
</feature>